<keyword evidence="3 5" id="KW-1133">Transmembrane helix</keyword>
<keyword evidence="2 5" id="KW-0812">Transmembrane</keyword>
<organism evidence="7 8">
    <name type="scientific">Taenia crassiceps</name>
    <dbReference type="NCBI Taxonomy" id="6207"/>
    <lineage>
        <taxon>Eukaryota</taxon>
        <taxon>Metazoa</taxon>
        <taxon>Spiralia</taxon>
        <taxon>Lophotrochozoa</taxon>
        <taxon>Platyhelminthes</taxon>
        <taxon>Cestoda</taxon>
        <taxon>Eucestoda</taxon>
        <taxon>Cyclophyllidea</taxon>
        <taxon>Taeniidae</taxon>
        <taxon>Taenia</taxon>
    </lineage>
</organism>
<proteinExistence type="predicted"/>
<accession>A0ABR4Q8N8</accession>
<protein>
    <submittedName>
        <fullName evidence="7">Diuretic hormone receptor</fullName>
    </submittedName>
</protein>
<name>A0ABR4Q8N8_9CEST</name>
<evidence type="ECO:0000256" key="5">
    <source>
        <dbReference type="SAM" id="Phobius"/>
    </source>
</evidence>
<dbReference type="PANTHER" id="PTHR45620">
    <property type="entry name" value="PDF RECEPTOR-LIKE PROTEIN-RELATED"/>
    <property type="match status" value="1"/>
</dbReference>
<dbReference type="Proteomes" id="UP001651158">
    <property type="component" value="Unassembled WGS sequence"/>
</dbReference>
<keyword evidence="7" id="KW-0675">Receptor</keyword>
<keyword evidence="8" id="KW-1185">Reference proteome</keyword>
<keyword evidence="4 5" id="KW-0472">Membrane</keyword>
<feature type="transmembrane region" description="Helical" evidence="5">
    <location>
        <begin position="6"/>
        <end position="24"/>
    </location>
</feature>
<dbReference type="SUPFAM" id="SSF81321">
    <property type="entry name" value="Family A G protein-coupled receptor-like"/>
    <property type="match status" value="1"/>
</dbReference>
<evidence type="ECO:0000256" key="4">
    <source>
        <dbReference type="ARBA" id="ARBA00023136"/>
    </source>
</evidence>
<dbReference type="InterPro" id="IPR000832">
    <property type="entry name" value="GPCR_2_secretin-like"/>
</dbReference>
<evidence type="ECO:0000256" key="2">
    <source>
        <dbReference type="ARBA" id="ARBA00022692"/>
    </source>
</evidence>
<evidence type="ECO:0000256" key="1">
    <source>
        <dbReference type="ARBA" id="ARBA00004141"/>
    </source>
</evidence>
<evidence type="ECO:0000313" key="7">
    <source>
        <dbReference type="EMBL" id="KAL5105849.1"/>
    </source>
</evidence>
<gene>
    <name evidence="7" type="ORF">TcWFU_006680</name>
</gene>
<feature type="domain" description="G-protein coupled receptors family 2 profile 2" evidence="6">
    <location>
        <begin position="247"/>
        <end position="453"/>
    </location>
</feature>
<sequence>MRSVVVLYILIILFFTTTLLLLCWRGPTSNLEEVGDYIDFEDPLIVSLIKATSYPVHLPLHLELLWHLSLSDGVKFVQVHEEIVSWHRSPLNPLVPFSSYSGCSCGHIDEPCRCSIQLVQSPIPPFKSLDPEAYHPLITFKSCYAIFNFNITFIPALRIAKVSGFIERSMKKPEPGMWDERIDVFQGFNVFLPSVERCFISLRGEIPPSWIGSVKGGLLAAIMLWIIGVDQNLAEYLYNATTSVQAWASLAMLCWMFVEGVYLLNIVYWTFRLHQVRIWQYALFGWGVPAIFISIWTTIHAVTHPNIRWIEQSQDFYLISLPSLIILSSNALVLISIIYALIFRLKVPKNSSPSFPSHDLEAAKARDGKPSWPCVRHRPSSYRSCFRISARFNRSESVKSLKACLTLIPLLGIPQVIFIVPYHSSVVQIFTYVNAVVTSTQGFWVALIYCFLNEEVRLLLRSTLQKVLLRKHLRRHWQSCQTSGRPRQRSTLDLTGKFVVASGKGASSTISDI</sequence>
<dbReference type="PRINTS" id="PR00249">
    <property type="entry name" value="GPCRSECRETIN"/>
</dbReference>
<evidence type="ECO:0000256" key="3">
    <source>
        <dbReference type="ARBA" id="ARBA00022989"/>
    </source>
</evidence>
<evidence type="ECO:0000259" key="6">
    <source>
        <dbReference type="PROSITE" id="PS50261"/>
    </source>
</evidence>
<evidence type="ECO:0000313" key="8">
    <source>
        <dbReference type="Proteomes" id="UP001651158"/>
    </source>
</evidence>
<dbReference type="PROSITE" id="PS50261">
    <property type="entry name" value="G_PROTEIN_RECEP_F2_4"/>
    <property type="match status" value="1"/>
</dbReference>
<dbReference type="InterPro" id="IPR017981">
    <property type="entry name" value="GPCR_2-like_7TM"/>
</dbReference>
<dbReference type="InterPro" id="IPR050332">
    <property type="entry name" value="GPCR_2"/>
</dbReference>
<feature type="transmembrane region" description="Helical" evidence="5">
    <location>
        <begin position="210"/>
        <end position="227"/>
    </location>
</feature>
<dbReference type="Gene3D" id="1.20.1070.10">
    <property type="entry name" value="Rhodopsin 7-helix transmembrane proteins"/>
    <property type="match status" value="1"/>
</dbReference>
<comment type="subcellular location">
    <subcellularLocation>
        <location evidence="1">Membrane</location>
        <topology evidence="1">Multi-pass membrane protein</topology>
    </subcellularLocation>
</comment>
<feature type="transmembrane region" description="Helical" evidence="5">
    <location>
        <begin position="278"/>
        <end position="296"/>
    </location>
</feature>
<feature type="transmembrane region" description="Helical" evidence="5">
    <location>
        <begin position="316"/>
        <end position="342"/>
    </location>
</feature>
<reference evidence="7 8" key="1">
    <citation type="journal article" date="2022" name="Front. Cell. Infect. Microbiol.">
        <title>The Genomes of Two Strains of Taenia crassiceps the Animal Model for the Study of Human Cysticercosis.</title>
        <authorList>
            <person name="Bobes R.J."/>
            <person name="Estrada K."/>
            <person name="Rios-Valencia D.G."/>
            <person name="Calderon-Gallegos A."/>
            <person name="de la Torre P."/>
            <person name="Carrero J.C."/>
            <person name="Sanchez-Flores A."/>
            <person name="Laclette J.P."/>
        </authorList>
    </citation>
    <scope>NUCLEOTIDE SEQUENCE [LARGE SCALE GENOMIC DNA]</scope>
    <source>
        <strain evidence="7">WFUcys</strain>
    </source>
</reference>
<dbReference type="EMBL" id="JAKROA010000007">
    <property type="protein sequence ID" value="KAL5105849.1"/>
    <property type="molecule type" value="Genomic_DNA"/>
</dbReference>
<feature type="transmembrane region" description="Helical" evidence="5">
    <location>
        <begin position="403"/>
        <end position="423"/>
    </location>
</feature>
<feature type="transmembrane region" description="Helical" evidence="5">
    <location>
        <begin position="429"/>
        <end position="452"/>
    </location>
</feature>
<comment type="caution">
    <text evidence="7">The sequence shown here is derived from an EMBL/GenBank/DDBJ whole genome shotgun (WGS) entry which is preliminary data.</text>
</comment>
<feature type="transmembrane region" description="Helical" evidence="5">
    <location>
        <begin position="247"/>
        <end position="271"/>
    </location>
</feature>
<dbReference type="Pfam" id="PF00002">
    <property type="entry name" value="7tm_2"/>
    <property type="match status" value="1"/>
</dbReference>